<evidence type="ECO:0000313" key="15">
    <source>
        <dbReference type="EMBL" id="KHF24842.1"/>
    </source>
</evidence>
<comment type="similarity">
    <text evidence="2">Belongs to the TonB-dependent receptor family. Hemoglobin/haptoglobin binding protein subfamily.</text>
</comment>
<name>A0A0B0H883_SOVGS</name>
<evidence type="ECO:0000256" key="9">
    <source>
        <dbReference type="ARBA" id="ARBA00023170"/>
    </source>
</evidence>
<feature type="domain" description="TonB-dependent receptor plug" evidence="14">
    <location>
        <begin position="48"/>
        <end position="150"/>
    </location>
</feature>
<dbReference type="GO" id="GO:0044718">
    <property type="term" value="P:siderophore transmembrane transport"/>
    <property type="evidence" value="ECO:0007669"/>
    <property type="project" value="TreeGrafter"/>
</dbReference>
<gene>
    <name evidence="15" type="ORF">JV46_08290</name>
</gene>
<dbReference type="SUPFAM" id="SSF56935">
    <property type="entry name" value="Porins"/>
    <property type="match status" value="1"/>
</dbReference>
<evidence type="ECO:0000313" key="16">
    <source>
        <dbReference type="Proteomes" id="UP000030856"/>
    </source>
</evidence>
<dbReference type="AlphaFoldDB" id="A0A0B0H883"/>
<keyword evidence="9 15" id="KW-0675">Receptor</keyword>
<dbReference type="STRING" id="2340.JV46_08290"/>
<evidence type="ECO:0000256" key="11">
    <source>
        <dbReference type="PROSITE-ProRule" id="PRU01360"/>
    </source>
</evidence>
<reference evidence="15 16" key="1">
    <citation type="journal article" date="2014" name="BMC Genomics">
        <title>The genome of the intracellular bacterium of the coastal bivalve, Solemya velum: a blueprint for thriving in and out of symbiosis.</title>
        <authorList>
            <person name="Dmytrenko O."/>
            <person name="Russell S.L."/>
            <person name="Loo W.T."/>
            <person name="Fontanez K.M."/>
            <person name="Liao L."/>
            <person name="Roeselers G."/>
            <person name="Sharma R."/>
            <person name="Stewart F.J."/>
            <person name="Newton I.L."/>
            <person name="Woyke T."/>
            <person name="Wu D."/>
            <person name="Lang J.M."/>
            <person name="Eisen J.A."/>
            <person name="Cavanaugh C.M."/>
        </authorList>
    </citation>
    <scope>NUCLEOTIDE SEQUENCE [LARGE SCALE GENOMIC DNA]</scope>
    <source>
        <strain evidence="15 16">WH</strain>
    </source>
</reference>
<evidence type="ECO:0000256" key="4">
    <source>
        <dbReference type="ARBA" id="ARBA00022452"/>
    </source>
</evidence>
<comment type="subcellular location">
    <subcellularLocation>
        <location evidence="1 11">Cell outer membrane</location>
        <topology evidence="1 11">Multi-pass membrane protein</topology>
    </subcellularLocation>
</comment>
<dbReference type="PROSITE" id="PS52016">
    <property type="entry name" value="TONB_DEPENDENT_REC_3"/>
    <property type="match status" value="1"/>
</dbReference>
<evidence type="ECO:0000256" key="8">
    <source>
        <dbReference type="ARBA" id="ARBA00023136"/>
    </source>
</evidence>
<organism evidence="15 16">
    <name type="scientific">Solemya velum gill symbiont</name>
    <dbReference type="NCBI Taxonomy" id="2340"/>
    <lineage>
        <taxon>Bacteria</taxon>
        <taxon>Pseudomonadati</taxon>
        <taxon>Pseudomonadota</taxon>
        <taxon>Gammaproteobacteria</taxon>
        <taxon>sulfur-oxidizing symbionts</taxon>
    </lineage>
</organism>
<dbReference type="Gene3D" id="2.40.170.20">
    <property type="entry name" value="TonB-dependent receptor, beta-barrel domain"/>
    <property type="match status" value="1"/>
</dbReference>
<keyword evidence="6" id="KW-0732">Signal</keyword>
<evidence type="ECO:0000256" key="3">
    <source>
        <dbReference type="ARBA" id="ARBA00022448"/>
    </source>
</evidence>
<dbReference type="InterPro" id="IPR037066">
    <property type="entry name" value="Plug_dom_sf"/>
</dbReference>
<dbReference type="EMBL" id="JRAA01000002">
    <property type="protein sequence ID" value="KHF24842.1"/>
    <property type="molecule type" value="Genomic_DNA"/>
</dbReference>
<dbReference type="GO" id="GO:0015344">
    <property type="term" value="F:siderophore uptake transmembrane transporter activity"/>
    <property type="evidence" value="ECO:0007669"/>
    <property type="project" value="TreeGrafter"/>
</dbReference>
<evidence type="ECO:0000259" key="13">
    <source>
        <dbReference type="Pfam" id="PF00593"/>
    </source>
</evidence>
<evidence type="ECO:0000259" key="14">
    <source>
        <dbReference type="Pfam" id="PF07715"/>
    </source>
</evidence>
<dbReference type="Proteomes" id="UP000030856">
    <property type="component" value="Unassembled WGS sequence"/>
</dbReference>
<dbReference type="eggNOG" id="COG4771">
    <property type="taxonomic scope" value="Bacteria"/>
</dbReference>
<dbReference type="Pfam" id="PF07715">
    <property type="entry name" value="Plug"/>
    <property type="match status" value="1"/>
</dbReference>
<evidence type="ECO:0000256" key="12">
    <source>
        <dbReference type="RuleBase" id="RU003357"/>
    </source>
</evidence>
<evidence type="ECO:0000256" key="5">
    <source>
        <dbReference type="ARBA" id="ARBA00022692"/>
    </source>
</evidence>
<dbReference type="CDD" id="cd01347">
    <property type="entry name" value="ligand_gated_channel"/>
    <property type="match status" value="1"/>
</dbReference>
<dbReference type="PANTHER" id="PTHR30069:SF29">
    <property type="entry name" value="HEMOGLOBIN AND HEMOGLOBIN-HAPTOGLOBIN-BINDING PROTEIN 1-RELATED"/>
    <property type="match status" value="1"/>
</dbReference>
<evidence type="ECO:0000256" key="7">
    <source>
        <dbReference type="ARBA" id="ARBA00023077"/>
    </source>
</evidence>
<keyword evidence="10 11" id="KW-0998">Cell outer membrane</keyword>
<keyword evidence="7 12" id="KW-0798">TonB box</keyword>
<keyword evidence="8 11" id="KW-0472">Membrane</keyword>
<dbReference type="InterPro" id="IPR012910">
    <property type="entry name" value="Plug_dom"/>
</dbReference>
<keyword evidence="4 11" id="KW-1134">Transmembrane beta strand</keyword>
<dbReference type="InterPro" id="IPR000531">
    <property type="entry name" value="Beta-barrel_TonB"/>
</dbReference>
<evidence type="ECO:0000256" key="1">
    <source>
        <dbReference type="ARBA" id="ARBA00004571"/>
    </source>
</evidence>
<sequence length="606" mass="67008">MTCTACAVLSAMAQTAISETADIDTAADQGYEDTIMVTTTSLGQEEKIEDVQASVEIIDQKMIQSLSGRSVPQVLNEATGLTLKDTGSSSQVYMRGFDDGHTLILVDGLRRTGKYGSSDLSGIMLEDVERIEIVRGPMSALYGADALAGVVNIITKKAVGEDRASITIIGGMAENKDRETGIVRASATLGGETVSHTFSVEVKERDEYRLDQSTIATDLPKESKKFFSYGNNIKLGDDTLQTRFEFWGQDDTSTGADRFSNPVAEYEKEKRYQFSGIYYHVGDNYLLDTNFGYGKSDADVDRGSGSETTKYSQMELNSYFRHFTTDNVTNIFGIGAKHEDIEVSMYTQEADRTNYNLLYQNEWDITDNLSTVVGVRYDDFSDFGSAITPRLSAKYDFGDTEFRIGYGEAFKAPHFTNMYGYFVRGGGSTIIEGNPDLQPEESKTYEVAVGHKGDGYRLDLVYHYSKVDNLINSAPNLTDPCLPPATRCIKYQNIDKAKISGTELTLTLYPADGLTVKGSIEYLDTEDETTGERLTESARITGKLHIAYVRNAMSYFLNAKTYQDYYAAPSLPRNAPNENSDYTVVDAKVSYAFDEDIELFGGVDTS</sequence>
<evidence type="ECO:0000256" key="10">
    <source>
        <dbReference type="ARBA" id="ARBA00023237"/>
    </source>
</evidence>
<protein>
    <submittedName>
        <fullName evidence="15">Outer membrane ferrienterochelin/olicin receptor</fullName>
    </submittedName>
</protein>
<keyword evidence="3 11" id="KW-0813">Transport</keyword>
<keyword evidence="5 11" id="KW-0812">Transmembrane</keyword>
<dbReference type="Pfam" id="PF00593">
    <property type="entry name" value="TonB_dep_Rec_b-barrel"/>
    <property type="match status" value="1"/>
</dbReference>
<proteinExistence type="inferred from homology"/>
<accession>A0A0B0H883</accession>
<feature type="domain" description="TonB-dependent receptor-like beta-barrel" evidence="13">
    <location>
        <begin position="221"/>
        <end position="604"/>
    </location>
</feature>
<dbReference type="Gene3D" id="2.170.130.10">
    <property type="entry name" value="TonB-dependent receptor, plug domain"/>
    <property type="match status" value="1"/>
</dbReference>
<dbReference type="PANTHER" id="PTHR30069">
    <property type="entry name" value="TONB-DEPENDENT OUTER MEMBRANE RECEPTOR"/>
    <property type="match status" value="1"/>
</dbReference>
<dbReference type="InterPro" id="IPR036942">
    <property type="entry name" value="Beta-barrel_TonB_sf"/>
</dbReference>
<evidence type="ECO:0000256" key="6">
    <source>
        <dbReference type="ARBA" id="ARBA00022729"/>
    </source>
</evidence>
<keyword evidence="16" id="KW-1185">Reference proteome</keyword>
<evidence type="ECO:0000256" key="2">
    <source>
        <dbReference type="ARBA" id="ARBA00008143"/>
    </source>
</evidence>
<dbReference type="InterPro" id="IPR039426">
    <property type="entry name" value="TonB-dep_rcpt-like"/>
</dbReference>
<comment type="caution">
    <text evidence="15">The sequence shown here is derived from an EMBL/GenBank/DDBJ whole genome shotgun (WGS) entry which is preliminary data.</text>
</comment>
<dbReference type="GO" id="GO:0009279">
    <property type="term" value="C:cell outer membrane"/>
    <property type="evidence" value="ECO:0007669"/>
    <property type="project" value="UniProtKB-SubCell"/>
</dbReference>